<accession>A0AAU7X7D5</accession>
<dbReference type="EMBL" id="CP158568">
    <property type="protein sequence ID" value="XBY43680.1"/>
    <property type="molecule type" value="Genomic_DNA"/>
</dbReference>
<evidence type="ECO:0000313" key="2">
    <source>
        <dbReference type="EMBL" id="XBY43680.1"/>
    </source>
</evidence>
<dbReference type="RefSeq" id="WP_407048781.1">
    <property type="nucleotide sequence ID" value="NZ_CP158568.1"/>
</dbReference>
<dbReference type="AlphaFoldDB" id="A0AAU7X7D5"/>
<feature type="chain" id="PRO_5043593950" evidence="1">
    <location>
        <begin position="23"/>
        <end position="93"/>
    </location>
</feature>
<protein>
    <submittedName>
        <fullName evidence="2">Bacteriocin</fullName>
    </submittedName>
</protein>
<name>A0AAU7X7D5_9HYPH</name>
<evidence type="ECO:0000256" key="1">
    <source>
        <dbReference type="SAM" id="SignalP"/>
    </source>
</evidence>
<gene>
    <name evidence="2" type="ORF">ABS361_16595</name>
</gene>
<feature type="signal peptide" evidence="1">
    <location>
        <begin position="1"/>
        <end position="22"/>
    </location>
</feature>
<proteinExistence type="predicted"/>
<dbReference type="KEGG" id="mflg:ABS361_16595"/>
<dbReference type="PROSITE" id="PS51257">
    <property type="entry name" value="PROKAR_LIPOPROTEIN"/>
    <property type="match status" value="1"/>
</dbReference>
<sequence length="93" mass="8933">MRTKVLLPVIAALSLGACSAYNQTDRAIVGGAIGAGTGAAIGAATGGGVGAAVAGGVIGGAGGAMIGAATTPRYHGRCYARNEYGERVRVPCN</sequence>
<organism evidence="2">
    <name type="scientific">Methyloraptor flagellatus</name>
    <dbReference type="NCBI Taxonomy" id="3162530"/>
    <lineage>
        <taxon>Bacteria</taxon>
        <taxon>Pseudomonadati</taxon>
        <taxon>Pseudomonadota</taxon>
        <taxon>Alphaproteobacteria</taxon>
        <taxon>Hyphomicrobiales</taxon>
        <taxon>Ancalomicrobiaceae</taxon>
        <taxon>Methyloraptor</taxon>
    </lineage>
</organism>
<reference evidence="2" key="1">
    <citation type="submission" date="2024-06" db="EMBL/GenBank/DDBJ databases">
        <title>Methylostella associata gen. nov., sp. nov., a novel Ancalomicrobiaceae-affiliated facultatively methylotrophic bacteria that feed on methanotrophs of the genus Methylococcus.</title>
        <authorList>
            <person name="Saltykova V."/>
            <person name="Danilova O.V."/>
            <person name="Oshkin I.Y."/>
            <person name="Belova S.E."/>
            <person name="Pimenov N.V."/>
            <person name="Dedysh S.N."/>
        </authorList>
    </citation>
    <scope>NUCLEOTIDE SEQUENCE</scope>
    <source>
        <strain evidence="2">S20</strain>
    </source>
</reference>
<keyword evidence="1" id="KW-0732">Signal</keyword>